<dbReference type="AlphaFoldDB" id="A0A0A9B3Y9"/>
<evidence type="ECO:0000313" key="1">
    <source>
        <dbReference type="EMBL" id="JAD54027.1"/>
    </source>
</evidence>
<organism evidence="1">
    <name type="scientific">Arundo donax</name>
    <name type="common">Giant reed</name>
    <name type="synonym">Donax arundinaceus</name>
    <dbReference type="NCBI Taxonomy" id="35708"/>
    <lineage>
        <taxon>Eukaryota</taxon>
        <taxon>Viridiplantae</taxon>
        <taxon>Streptophyta</taxon>
        <taxon>Embryophyta</taxon>
        <taxon>Tracheophyta</taxon>
        <taxon>Spermatophyta</taxon>
        <taxon>Magnoliopsida</taxon>
        <taxon>Liliopsida</taxon>
        <taxon>Poales</taxon>
        <taxon>Poaceae</taxon>
        <taxon>PACMAD clade</taxon>
        <taxon>Arundinoideae</taxon>
        <taxon>Arundineae</taxon>
        <taxon>Arundo</taxon>
    </lineage>
</organism>
<dbReference type="EMBL" id="GBRH01243868">
    <property type="protein sequence ID" value="JAD54027.1"/>
    <property type="molecule type" value="Transcribed_RNA"/>
</dbReference>
<protein>
    <submittedName>
        <fullName evidence="1">Uncharacterized protein</fullName>
    </submittedName>
</protein>
<accession>A0A0A9B3Y9</accession>
<proteinExistence type="predicted"/>
<reference evidence="1" key="2">
    <citation type="journal article" date="2015" name="Data Brief">
        <title>Shoot transcriptome of the giant reed, Arundo donax.</title>
        <authorList>
            <person name="Barrero R.A."/>
            <person name="Guerrero F.D."/>
            <person name="Moolhuijzen P."/>
            <person name="Goolsby J.A."/>
            <person name="Tidwell J."/>
            <person name="Bellgard S.E."/>
            <person name="Bellgard M.I."/>
        </authorList>
    </citation>
    <scope>NUCLEOTIDE SEQUENCE</scope>
    <source>
        <tissue evidence="1">Shoot tissue taken approximately 20 cm above the soil surface</tissue>
    </source>
</reference>
<sequence>MGHICEVHWTRGAKLSLLGPFTTEAR</sequence>
<name>A0A0A9B3Y9_ARUDO</name>
<reference evidence="1" key="1">
    <citation type="submission" date="2014-09" db="EMBL/GenBank/DDBJ databases">
        <authorList>
            <person name="Magalhaes I.L.F."/>
            <person name="Oliveira U."/>
            <person name="Santos F.R."/>
            <person name="Vidigal T.H.D.A."/>
            <person name="Brescovit A.D."/>
            <person name="Santos A.J."/>
        </authorList>
    </citation>
    <scope>NUCLEOTIDE SEQUENCE</scope>
    <source>
        <tissue evidence="1">Shoot tissue taken approximately 20 cm above the soil surface</tissue>
    </source>
</reference>